<comment type="subcellular location">
    <subcellularLocation>
        <location evidence="1">Cell envelope</location>
    </subcellularLocation>
</comment>
<dbReference type="RefSeq" id="WP_015071442.1">
    <property type="nucleotide sequence ID" value="NC_019395.1"/>
</dbReference>
<evidence type="ECO:0000313" key="7">
    <source>
        <dbReference type="Proteomes" id="UP000000214"/>
    </source>
</evidence>
<dbReference type="PANTHER" id="PTHR42953:SF1">
    <property type="entry name" value="METAL-BINDING PROTEIN HI_0362-RELATED"/>
    <property type="match status" value="1"/>
</dbReference>
<dbReference type="PATRIC" id="fig|1171373.8.peg.2729"/>
<dbReference type="PRINTS" id="PR00691">
    <property type="entry name" value="ADHESINB"/>
</dbReference>
<evidence type="ECO:0000256" key="1">
    <source>
        <dbReference type="ARBA" id="ARBA00004196"/>
    </source>
</evidence>
<dbReference type="GO" id="GO:0030001">
    <property type="term" value="P:metal ion transport"/>
    <property type="evidence" value="ECO:0007669"/>
    <property type="project" value="InterPro"/>
</dbReference>
<name>K7SMW6_ACIA4</name>
<dbReference type="PANTHER" id="PTHR42953">
    <property type="entry name" value="HIGH-AFFINITY ZINC UPTAKE SYSTEM PROTEIN ZNUA-RELATED"/>
    <property type="match status" value="1"/>
</dbReference>
<dbReference type="InterPro" id="IPR050492">
    <property type="entry name" value="Bact_metal-bind_prot9"/>
</dbReference>
<dbReference type="NCBIfam" id="TIGR03769">
    <property type="entry name" value="P_ac_wall_RPT"/>
    <property type="match status" value="1"/>
</dbReference>
<evidence type="ECO:0000256" key="4">
    <source>
        <dbReference type="ARBA" id="ARBA00022729"/>
    </source>
</evidence>
<dbReference type="InterPro" id="IPR006127">
    <property type="entry name" value="ZnuA-like"/>
</dbReference>
<dbReference type="GO" id="GO:0030313">
    <property type="term" value="C:cell envelope"/>
    <property type="evidence" value="ECO:0007669"/>
    <property type="project" value="UniProtKB-SubCell"/>
</dbReference>
<organism evidence="6 7">
    <name type="scientific">Acidipropionibacterium acidipropionici (strain ATCC 4875 / DSM 20272 / JCM 6432 / NBRC 12425 / NCIMB 8070 / 4)</name>
    <name type="common">Propionibacterium acidipropionici</name>
    <dbReference type="NCBI Taxonomy" id="1171373"/>
    <lineage>
        <taxon>Bacteria</taxon>
        <taxon>Bacillati</taxon>
        <taxon>Actinomycetota</taxon>
        <taxon>Actinomycetes</taxon>
        <taxon>Propionibacteriales</taxon>
        <taxon>Propionibacteriaceae</taxon>
        <taxon>Acidipropionibacterium</taxon>
    </lineage>
</organism>
<evidence type="ECO:0000313" key="6">
    <source>
        <dbReference type="EMBL" id="AFV90545.1"/>
    </source>
</evidence>
<reference evidence="6 7" key="1">
    <citation type="journal article" date="2012" name="BMC Genomics">
        <title>The genome sequence of Propionibacterium acidipropionici provides insights into its biotechnological and industrial potential.</title>
        <authorList>
            <person name="Parizzi L.P."/>
            <person name="Grassi M.C."/>
            <person name="Llerena L.A."/>
            <person name="Carazzolle M.F."/>
            <person name="Queiroz V.L."/>
            <person name="Lunardi I."/>
            <person name="Zeidler A.F."/>
            <person name="Teixeira P.J."/>
            <person name="Mieczkowski P."/>
            <person name="Rincones J."/>
            <person name="Pereira G.A."/>
        </authorList>
    </citation>
    <scope>NUCLEOTIDE SEQUENCE [LARGE SCALE GENOMIC DNA]</scope>
    <source>
        <strain evidence="7">ATCC 4875 / DSM 20272 / JCM 6432 / NBRC 12425 / NCIMB 8070</strain>
    </source>
</reference>
<dbReference type="eggNOG" id="COG0803">
    <property type="taxonomic scope" value="Bacteria"/>
</dbReference>
<keyword evidence="4" id="KW-0732">Signal</keyword>
<dbReference type="InterPro" id="IPR022435">
    <property type="entry name" value="Surface-anchored_actinobac"/>
</dbReference>
<protein>
    <submittedName>
        <fullName evidence="6">Periplasmic solute binding protein</fullName>
    </submittedName>
</protein>
<dbReference type="Proteomes" id="UP000000214">
    <property type="component" value="Chromosome"/>
</dbReference>
<dbReference type="NCBIfam" id="NF038134">
    <property type="entry name" value="choice_anch_M"/>
    <property type="match status" value="1"/>
</dbReference>
<proteinExistence type="inferred from homology"/>
<dbReference type="Gene3D" id="3.40.50.1980">
    <property type="entry name" value="Nitrogenase molybdenum iron protein domain"/>
    <property type="match status" value="2"/>
</dbReference>
<keyword evidence="2 5" id="KW-0813">Transport</keyword>
<dbReference type="GO" id="GO:0046872">
    <property type="term" value="F:metal ion binding"/>
    <property type="evidence" value="ECO:0007669"/>
    <property type="project" value="UniProtKB-KW"/>
</dbReference>
<sequence>MSPAAAGGRRVPGPRRLPGLGPVFPRRRLLGASALALLPFLGGCAARPALNPRTGRLQVITTTGILRDLAHNVGGDRIDVVSLVPDSGDPHSYEASLRDARNVVYADVALSNYAMLEEQNVIKTLDSNLRDEALNVSLAEDSAKYAAEIIPLVEDVRLDTVWLGLRASGTGSRYGATRSSQVILSAVEASGPGHLFAYLTGSFGETDIYFDSSDSFQSGDGYRSDSTTLPADAHTHLSWAFTRPGTYTLTLRAQLQVEETDRPVELGRATYTFAVGVDPEKAAVGAGISHPVIVRQGHADLTVNVDRRRLELRHDPQGGGENSQKTYRADQVVVEVPARALTEIPGGRQYSFLGHAGDSVYQLAQAVVGKHVHGEIDPHLWQNVRNAMAYVQLIRDTFIDADPGGGVQYRQNAKSYLAELERTDDYVRRTIGRIPSSHRHLVTTHDAFAYLAKAYGMTVAGFVTPDPSSEESLSDRRKLTSTLRTLRVPAVFLEPNLRARSSTLTEVAAENDIQVRPIYGDTFDDKVASYVQMMRFNADSLRSGLGG</sequence>
<dbReference type="GO" id="GO:0007155">
    <property type="term" value="P:cell adhesion"/>
    <property type="evidence" value="ECO:0007669"/>
    <property type="project" value="InterPro"/>
</dbReference>
<accession>K7SMW6</accession>
<dbReference type="EMBL" id="CP003493">
    <property type="protein sequence ID" value="AFV90545.1"/>
    <property type="molecule type" value="Genomic_DNA"/>
</dbReference>
<dbReference type="InterPro" id="IPR006129">
    <property type="entry name" value="AdhesinB"/>
</dbReference>
<dbReference type="InterPro" id="IPR022434">
    <property type="entry name" value="ABC_LPXTG_lipo_actinobac"/>
</dbReference>
<dbReference type="KEGG" id="pbo:PACID_27780"/>
<keyword evidence="3" id="KW-0479">Metal-binding</keyword>
<evidence type="ECO:0000256" key="3">
    <source>
        <dbReference type="ARBA" id="ARBA00022723"/>
    </source>
</evidence>
<dbReference type="AlphaFoldDB" id="K7SMW6"/>
<evidence type="ECO:0000256" key="2">
    <source>
        <dbReference type="ARBA" id="ARBA00022448"/>
    </source>
</evidence>
<gene>
    <name evidence="6" type="ordered locus">PACID_27780</name>
</gene>
<dbReference type="HOGENOM" id="CLU_016838_6_1_11"/>
<evidence type="ECO:0000256" key="5">
    <source>
        <dbReference type="RuleBase" id="RU003512"/>
    </source>
</evidence>
<comment type="similarity">
    <text evidence="5">Belongs to the bacterial solute-binding protein 9 family.</text>
</comment>
<dbReference type="SUPFAM" id="SSF53807">
    <property type="entry name" value="Helical backbone' metal receptor"/>
    <property type="match status" value="1"/>
</dbReference>
<dbReference type="NCBIfam" id="TIGR03772">
    <property type="entry name" value="anch_rpt_subst"/>
    <property type="match status" value="1"/>
</dbReference>
<dbReference type="InterPro" id="IPR006128">
    <property type="entry name" value="Lipoprotein_PsaA-like"/>
</dbReference>
<dbReference type="STRING" id="1171373.PACID_27780"/>
<dbReference type="PRINTS" id="PR00690">
    <property type="entry name" value="ADHESNFAMILY"/>
</dbReference>
<dbReference type="Pfam" id="PF01297">
    <property type="entry name" value="ZnuA"/>
    <property type="match status" value="2"/>
</dbReference>